<proteinExistence type="predicted"/>
<comment type="caution">
    <text evidence="2">The sequence shown here is derived from an EMBL/GenBank/DDBJ whole genome shotgun (WGS) entry which is preliminary data.</text>
</comment>
<organism evidence="2 3">
    <name type="scientific">Lupinus luteus</name>
    <name type="common">European yellow lupine</name>
    <dbReference type="NCBI Taxonomy" id="3873"/>
    <lineage>
        <taxon>Eukaryota</taxon>
        <taxon>Viridiplantae</taxon>
        <taxon>Streptophyta</taxon>
        <taxon>Embryophyta</taxon>
        <taxon>Tracheophyta</taxon>
        <taxon>Spermatophyta</taxon>
        <taxon>Magnoliopsida</taxon>
        <taxon>eudicotyledons</taxon>
        <taxon>Gunneridae</taxon>
        <taxon>Pentapetalae</taxon>
        <taxon>rosids</taxon>
        <taxon>fabids</taxon>
        <taxon>Fabales</taxon>
        <taxon>Fabaceae</taxon>
        <taxon>Papilionoideae</taxon>
        <taxon>50 kb inversion clade</taxon>
        <taxon>genistoids sensu lato</taxon>
        <taxon>core genistoids</taxon>
        <taxon>Genisteae</taxon>
        <taxon>Lupinus</taxon>
    </lineage>
</organism>
<reference evidence="2 3" key="1">
    <citation type="submission" date="2024-03" db="EMBL/GenBank/DDBJ databases">
        <authorList>
            <person name="Martinez-Hernandez J."/>
        </authorList>
    </citation>
    <scope>NUCLEOTIDE SEQUENCE [LARGE SCALE GENOMIC DNA]</scope>
</reference>
<dbReference type="PANTHER" id="PTHR34774:SF1">
    <property type="entry name" value="EPHRIN-A3 PROTEIN"/>
    <property type="match status" value="1"/>
</dbReference>
<keyword evidence="1" id="KW-1133">Transmembrane helix</keyword>
<dbReference type="PANTHER" id="PTHR34774">
    <property type="entry name" value="EPHRIN-A3 PROTEIN"/>
    <property type="match status" value="1"/>
</dbReference>
<protein>
    <submittedName>
        <fullName evidence="2">Uncharacterized protein</fullName>
    </submittedName>
</protein>
<evidence type="ECO:0000313" key="3">
    <source>
        <dbReference type="Proteomes" id="UP001497480"/>
    </source>
</evidence>
<dbReference type="Proteomes" id="UP001497480">
    <property type="component" value="Unassembled WGS sequence"/>
</dbReference>
<accession>A0AAV1WXI8</accession>
<gene>
    <name evidence="2" type="ORF">LLUT_LOCUS15029</name>
</gene>
<keyword evidence="1" id="KW-0812">Transmembrane</keyword>
<evidence type="ECO:0000256" key="1">
    <source>
        <dbReference type="SAM" id="Phobius"/>
    </source>
</evidence>
<dbReference type="AlphaFoldDB" id="A0AAV1WXI8"/>
<evidence type="ECO:0000313" key="2">
    <source>
        <dbReference type="EMBL" id="CAL0313969.1"/>
    </source>
</evidence>
<feature type="transmembrane region" description="Helical" evidence="1">
    <location>
        <begin position="119"/>
        <end position="139"/>
    </location>
</feature>
<dbReference type="EMBL" id="CAXHTB010000010">
    <property type="protein sequence ID" value="CAL0313969.1"/>
    <property type="molecule type" value="Genomic_DNA"/>
</dbReference>
<keyword evidence="3" id="KW-1185">Reference proteome</keyword>
<sequence length="178" mass="20556">MMGGFVWHYWMLCHSHDFASFFYLCCCLSRNARQFIQTLFSFAPSYFITFHSQVPPPSTTTFPQLHTLWARTQVQIAVEAMVLESILSSPHTLRSSSFRKQFRKNEFGSWGTLFRRHHYLLSALTLLAILCTVYLYFAITLGEASDPCFGLNGPQKASCHVEYLKAEARGKLKNLRHF</sequence>
<name>A0AAV1WXI8_LUPLU</name>
<keyword evidence="1" id="KW-0472">Membrane</keyword>